<dbReference type="AlphaFoldDB" id="A0AAV4NFA7"/>
<protein>
    <submittedName>
        <fullName evidence="1">Uncharacterized protein</fullName>
    </submittedName>
</protein>
<sequence length="77" mass="8261">MAQALVSGPAVECLCVQEVIEAPLIELSVVVEVSLVGPRSSGAAPNGPAKVPPVWRGDKRLTRYVYSLPLKGGKWRY</sequence>
<accession>A0AAV4NFA7</accession>
<reference evidence="1 2" key="1">
    <citation type="submission" date="2021-06" db="EMBL/GenBank/DDBJ databases">
        <title>Caerostris extrusa draft genome.</title>
        <authorList>
            <person name="Kono N."/>
            <person name="Arakawa K."/>
        </authorList>
    </citation>
    <scope>NUCLEOTIDE SEQUENCE [LARGE SCALE GENOMIC DNA]</scope>
</reference>
<evidence type="ECO:0000313" key="2">
    <source>
        <dbReference type="Proteomes" id="UP001054945"/>
    </source>
</evidence>
<keyword evidence="2" id="KW-1185">Reference proteome</keyword>
<organism evidence="1 2">
    <name type="scientific">Caerostris extrusa</name>
    <name type="common">Bark spider</name>
    <name type="synonym">Caerostris bankana</name>
    <dbReference type="NCBI Taxonomy" id="172846"/>
    <lineage>
        <taxon>Eukaryota</taxon>
        <taxon>Metazoa</taxon>
        <taxon>Ecdysozoa</taxon>
        <taxon>Arthropoda</taxon>
        <taxon>Chelicerata</taxon>
        <taxon>Arachnida</taxon>
        <taxon>Araneae</taxon>
        <taxon>Araneomorphae</taxon>
        <taxon>Entelegynae</taxon>
        <taxon>Araneoidea</taxon>
        <taxon>Araneidae</taxon>
        <taxon>Caerostris</taxon>
    </lineage>
</organism>
<evidence type="ECO:0000313" key="1">
    <source>
        <dbReference type="EMBL" id="GIX83462.1"/>
    </source>
</evidence>
<dbReference type="Proteomes" id="UP001054945">
    <property type="component" value="Unassembled WGS sequence"/>
</dbReference>
<proteinExistence type="predicted"/>
<name>A0AAV4NFA7_CAEEX</name>
<comment type="caution">
    <text evidence="1">The sequence shown here is derived from an EMBL/GenBank/DDBJ whole genome shotgun (WGS) entry which is preliminary data.</text>
</comment>
<gene>
    <name evidence="1" type="ORF">CEXT_661141</name>
</gene>
<dbReference type="EMBL" id="BPLR01003333">
    <property type="protein sequence ID" value="GIX83462.1"/>
    <property type="molecule type" value="Genomic_DNA"/>
</dbReference>